<evidence type="ECO:0000256" key="3">
    <source>
        <dbReference type="SAM" id="SignalP"/>
    </source>
</evidence>
<keyword evidence="3" id="KW-0732">Signal</keyword>
<name>A0A6A6SSM5_9PLEO</name>
<feature type="transmembrane region" description="Helical" evidence="2">
    <location>
        <begin position="47"/>
        <end position="71"/>
    </location>
</feature>
<proteinExistence type="predicted"/>
<dbReference type="AlphaFoldDB" id="A0A6A6SSM5"/>
<evidence type="ECO:0000256" key="1">
    <source>
        <dbReference type="SAM" id="MobiDB-lite"/>
    </source>
</evidence>
<evidence type="ECO:0000313" key="5">
    <source>
        <dbReference type="Proteomes" id="UP000799324"/>
    </source>
</evidence>
<protein>
    <submittedName>
        <fullName evidence="4">Uncharacterized protein</fullName>
    </submittedName>
</protein>
<dbReference type="Proteomes" id="UP000799324">
    <property type="component" value="Unassembled WGS sequence"/>
</dbReference>
<keyword evidence="2" id="KW-1133">Transmembrane helix</keyword>
<feature type="chain" id="PRO_5025588496" evidence="3">
    <location>
        <begin position="18"/>
        <end position="166"/>
    </location>
</feature>
<feature type="signal peptide" evidence="3">
    <location>
        <begin position="1"/>
        <end position="17"/>
    </location>
</feature>
<dbReference type="EMBL" id="MU004444">
    <property type="protein sequence ID" value="KAF2650785.1"/>
    <property type="molecule type" value="Genomic_DNA"/>
</dbReference>
<feature type="region of interest" description="Disordered" evidence="1">
    <location>
        <begin position="134"/>
        <end position="166"/>
    </location>
</feature>
<evidence type="ECO:0000313" key="4">
    <source>
        <dbReference type="EMBL" id="KAF2650785.1"/>
    </source>
</evidence>
<evidence type="ECO:0000256" key="2">
    <source>
        <dbReference type="SAM" id="Phobius"/>
    </source>
</evidence>
<organism evidence="4 5">
    <name type="scientific">Lophiostoma macrostomum CBS 122681</name>
    <dbReference type="NCBI Taxonomy" id="1314788"/>
    <lineage>
        <taxon>Eukaryota</taxon>
        <taxon>Fungi</taxon>
        <taxon>Dikarya</taxon>
        <taxon>Ascomycota</taxon>
        <taxon>Pezizomycotina</taxon>
        <taxon>Dothideomycetes</taxon>
        <taxon>Pleosporomycetidae</taxon>
        <taxon>Pleosporales</taxon>
        <taxon>Lophiostomataceae</taxon>
        <taxon>Lophiostoma</taxon>
    </lineage>
</organism>
<keyword evidence="2" id="KW-0472">Membrane</keyword>
<keyword evidence="5" id="KW-1185">Reference proteome</keyword>
<sequence length="166" mass="18696">MYHYNLLATALLPLVNALPRIVIDDDGDNIEYICPYDYNALPHHWKAFVMIGITAVIFLTFALCAILFKLCSKKQKKNREKRAMVQTEGDASTGVTAGFHEVDMRTYGSDFGAHNDEAGFEQRVGHEVGQQTFEPSLDERNHGVNFEEDDRNTVGSGQKRTVGHYN</sequence>
<accession>A0A6A6SSM5</accession>
<reference evidence="4" key="1">
    <citation type="journal article" date="2020" name="Stud. Mycol.">
        <title>101 Dothideomycetes genomes: a test case for predicting lifestyles and emergence of pathogens.</title>
        <authorList>
            <person name="Haridas S."/>
            <person name="Albert R."/>
            <person name="Binder M."/>
            <person name="Bloem J."/>
            <person name="Labutti K."/>
            <person name="Salamov A."/>
            <person name="Andreopoulos B."/>
            <person name="Baker S."/>
            <person name="Barry K."/>
            <person name="Bills G."/>
            <person name="Bluhm B."/>
            <person name="Cannon C."/>
            <person name="Castanera R."/>
            <person name="Culley D."/>
            <person name="Daum C."/>
            <person name="Ezra D."/>
            <person name="Gonzalez J."/>
            <person name="Henrissat B."/>
            <person name="Kuo A."/>
            <person name="Liang C."/>
            <person name="Lipzen A."/>
            <person name="Lutzoni F."/>
            <person name="Magnuson J."/>
            <person name="Mondo S."/>
            <person name="Nolan M."/>
            <person name="Ohm R."/>
            <person name="Pangilinan J."/>
            <person name="Park H.-J."/>
            <person name="Ramirez L."/>
            <person name="Alfaro M."/>
            <person name="Sun H."/>
            <person name="Tritt A."/>
            <person name="Yoshinaga Y."/>
            <person name="Zwiers L.-H."/>
            <person name="Turgeon B."/>
            <person name="Goodwin S."/>
            <person name="Spatafora J."/>
            <person name="Crous P."/>
            <person name="Grigoriev I."/>
        </authorList>
    </citation>
    <scope>NUCLEOTIDE SEQUENCE</scope>
    <source>
        <strain evidence="4">CBS 122681</strain>
    </source>
</reference>
<gene>
    <name evidence="4" type="ORF">K491DRAFT_720434</name>
</gene>
<keyword evidence="2" id="KW-0812">Transmembrane</keyword>